<feature type="domain" description="SPW repeat-containing integral membrane" evidence="2">
    <location>
        <begin position="12"/>
        <end position="93"/>
    </location>
</feature>
<comment type="caution">
    <text evidence="3">The sequence shown here is derived from an EMBL/GenBank/DDBJ whole genome shotgun (WGS) entry which is preliminary data.</text>
</comment>
<protein>
    <recommendedName>
        <fullName evidence="2">SPW repeat-containing integral membrane domain-containing protein</fullName>
    </recommendedName>
</protein>
<dbReference type="EMBL" id="CAGS01000185">
    <property type="protein sequence ID" value="CCF83720.1"/>
    <property type="molecule type" value="Genomic_DNA"/>
</dbReference>
<name>I4EGA8_9BACT</name>
<feature type="transmembrane region" description="Helical" evidence="1">
    <location>
        <begin position="19"/>
        <end position="36"/>
    </location>
</feature>
<dbReference type="AlphaFoldDB" id="I4EGA8"/>
<evidence type="ECO:0000259" key="2">
    <source>
        <dbReference type="Pfam" id="PF03779"/>
    </source>
</evidence>
<keyword evidence="4" id="KW-1185">Reference proteome</keyword>
<organism evidence="3 4">
    <name type="scientific">Nitrolancea hollandica Lb</name>
    <dbReference type="NCBI Taxonomy" id="1129897"/>
    <lineage>
        <taxon>Bacteria</taxon>
        <taxon>Pseudomonadati</taxon>
        <taxon>Thermomicrobiota</taxon>
        <taxon>Thermomicrobia</taxon>
        <taxon>Sphaerobacterales</taxon>
        <taxon>Sphaerobacterineae</taxon>
        <taxon>Sphaerobacteraceae</taxon>
        <taxon>Nitrolancea</taxon>
    </lineage>
</organism>
<keyword evidence="1" id="KW-0472">Membrane</keyword>
<proteinExistence type="predicted"/>
<feature type="transmembrane region" description="Helical" evidence="1">
    <location>
        <begin position="48"/>
        <end position="71"/>
    </location>
</feature>
<keyword evidence="1" id="KW-0812">Transmembrane</keyword>
<feature type="transmembrane region" description="Helical" evidence="1">
    <location>
        <begin position="77"/>
        <end position="98"/>
    </location>
</feature>
<evidence type="ECO:0000256" key="1">
    <source>
        <dbReference type="SAM" id="Phobius"/>
    </source>
</evidence>
<dbReference type="InterPro" id="IPR005530">
    <property type="entry name" value="SPW"/>
</dbReference>
<evidence type="ECO:0000313" key="3">
    <source>
        <dbReference type="EMBL" id="CCF83720.1"/>
    </source>
</evidence>
<accession>I4EGA8</accession>
<dbReference type="Proteomes" id="UP000004221">
    <property type="component" value="Unassembled WGS sequence"/>
</dbReference>
<reference evidence="3 4" key="1">
    <citation type="journal article" date="2012" name="ISME J.">
        <title>Nitrification expanded: discovery, physiology and genomics of a nitrite-oxidizing bacterium from the phylum Chloroflexi.</title>
        <authorList>
            <person name="Sorokin D.Y."/>
            <person name="Lucker S."/>
            <person name="Vejmelkova D."/>
            <person name="Kostrikina N.A."/>
            <person name="Kleerebezem R."/>
            <person name="Rijpstra W.I."/>
            <person name="Damste J.S."/>
            <person name="Le Paslier D."/>
            <person name="Muyzer G."/>
            <person name="Wagner M."/>
            <person name="van Loosdrecht M.C."/>
            <person name="Daims H."/>
        </authorList>
    </citation>
    <scope>NUCLEOTIDE SEQUENCE [LARGE SCALE GENOMIC DNA]</scope>
    <source>
        <strain evidence="4">none</strain>
    </source>
</reference>
<keyword evidence="1" id="KW-1133">Transmembrane helix</keyword>
<evidence type="ECO:0000313" key="4">
    <source>
        <dbReference type="Proteomes" id="UP000004221"/>
    </source>
</evidence>
<dbReference type="Pfam" id="PF03779">
    <property type="entry name" value="SPW"/>
    <property type="match status" value="1"/>
</dbReference>
<gene>
    <name evidence="3" type="ORF">NITHO_2650004</name>
</gene>
<sequence length="104" mass="11134">MDFGRAGSTGASLATSTDLVVGFVIVVIAAIRFFGARNIGVELFHNQTVWLSWLNAVLGLVLIASPFLFHFTDLSAAYWNNIIVGVIVAILSAWNALVSRPAVT</sequence>